<gene>
    <name evidence="1" type="ORF">B0F87_10567</name>
</gene>
<name>A0A2S6HDX9_9GAMM</name>
<evidence type="ECO:0000313" key="1">
    <source>
        <dbReference type="EMBL" id="PPK75601.1"/>
    </source>
</evidence>
<comment type="caution">
    <text evidence="1">The sequence shown here is derived from an EMBL/GenBank/DDBJ whole genome shotgun (WGS) entry which is preliminary data.</text>
</comment>
<dbReference type="Proteomes" id="UP000240010">
    <property type="component" value="Unassembled WGS sequence"/>
</dbReference>
<protein>
    <submittedName>
        <fullName evidence="1">Uncharacterized protein</fullName>
    </submittedName>
</protein>
<evidence type="ECO:0000313" key="2">
    <source>
        <dbReference type="Proteomes" id="UP000240010"/>
    </source>
</evidence>
<reference evidence="1 2" key="1">
    <citation type="submission" date="2018-02" db="EMBL/GenBank/DDBJ databases">
        <title>Subsurface microbial communities from deep shales in Ohio and West Virginia, USA.</title>
        <authorList>
            <person name="Wrighton K."/>
        </authorList>
    </citation>
    <scope>NUCLEOTIDE SEQUENCE [LARGE SCALE GENOMIC DNA]</scope>
    <source>
        <strain evidence="1 2">OWC-DMM</strain>
    </source>
</reference>
<organism evidence="1 2">
    <name type="scientific">Methylobacter tundripaludum</name>
    <dbReference type="NCBI Taxonomy" id="173365"/>
    <lineage>
        <taxon>Bacteria</taxon>
        <taxon>Pseudomonadati</taxon>
        <taxon>Pseudomonadota</taxon>
        <taxon>Gammaproteobacteria</taxon>
        <taxon>Methylococcales</taxon>
        <taxon>Methylococcaceae</taxon>
        <taxon>Methylobacter</taxon>
    </lineage>
</organism>
<proteinExistence type="predicted"/>
<dbReference type="EMBL" id="PTIZ01000005">
    <property type="protein sequence ID" value="PPK75601.1"/>
    <property type="molecule type" value="Genomic_DNA"/>
</dbReference>
<sequence>MQIKEIMFEELNLEEFNLEEPSLEELSNELEAQRIKDALNSVQKLNLQELADILGASNIMSTVNHAGILIHIIDHPTNGTAATIQSACDGALLIRRLLI</sequence>
<dbReference type="RefSeq" id="WP_146086220.1">
    <property type="nucleotide sequence ID" value="NZ_PTIZ01000005.1"/>
</dbReference>
<accession>A0A2S6HDX9</accession>
<dbReference type="AlphaFoldDB" id="A0A2S6HDX9"/>